<evidence type="ECO:0000256" key="8">
    <source>
        <dbReference type="PIRSR" id="PIRSR601344-1"/>
    </source>
</evidence>
<dbReference type="GO" id="GO:0009507">
    <property type="term" value="C:chloroplast"/>
    <property type="evidence" value="ECO:0007669"/>
    <property type="project" value="UniProtKB-SubCell"/>
</dbReference>
<dbReference type="InterPro" id="IPR001344">
    <property type="entry name" value="Chloro_AB-bd_pln"/>
</dbReference>
<keyword evidence="7" id="KW-0437">Light-harvesting polypeptide</keyword>
<evidence type="ECO:0000256" key="2">
    <source>
        <dbReference type="ARBA" id="ARBA00004229"/>
    </source>
</evidence>
<proteinExistence type="inferred from homology"/>
<dbReference type="GO" id="GO:0016020">
    <property type="term" value="C:membrane"/>
    <property type="evidence" value="ECO:0007669"/>
    <property type="project" value="InterPro"/>
</dbReference>
<dbReference type="AlphaFoldDB" id="A0A6T8J7U2"/>
<feature type="binding site" description="axial binding residue" evidence="8">
    <location>
        <position position="87"/>
    </location>
    <ligand>
        <name>chlorophyll b</name>
        <dbReference type="ChEBI" id="CHEBI:61721"/>
        <label>1</label>
    </ligand>
    <ligandPart>
        <name>Mg</name>
        <dbReference type="ChEBI" id="CHEBI:25107"/>
    </ligandPart>
</feature>
<dbReference type="InterPro" id="IPR022796">
    <property type="entry name" value="Chloroa_b-bind"/>
</dbReference>
<evidence type="ECO:0000313" key="11">
    <source>
        <dbReference type="EMBL" id="CAD8413537.1"/>
    </source>
</evidence>
<reference evidence="10" key="1">
    <citation type="submission" date="2021-01" db="EMBL/GenBank/DDBJ databases">
        <authorList>
            <person name="Corre E."/>
            <person name="Pelletier E."/>
            <person name="Niang G."/>
            <person name="Scheremetjew M."/>
            <person name="Finn R."/>
            <person name="Kale V."/>
            <person name="Holt S."/>
            <person name="Cochrane G."/>
            <person name="Meng A."/>
            <person name="Brown T."/>
            <person name="Cohen L."/>
        </authorList>
    </citation>
    <scope>NUCLEOTIDE SEQUENCE</scope>
    <source>
        <strain evidence="10">CCAP1064/1</strain>
    </source>
</reference>
<keyword evidence="5" id="KW-0602">Photosynthesis</keyword>
<evidence type="ECO:0000256" key="5">
    <source>
        <dbReference type="ARBA" id="ARBA00022531"/>
    </source>
</evidence>
<accession>A0A6T8J7U2</accession>
<keyword evidence="6" id="KW-0934">Plastid</keyword>
<organism evidence="10">
    <name type="scientific">Proboscia inermis</name>
    <dbReference type="NCBI Taxonomy" id="420281"/>
    <lineage>
        <taxon>Eukaryota</taxon>
        <taxon>Sar</taxon>
        <taxon>Stramenopiles</taxon>
        <taxon>Ochrophyta</taxon>
        <taxon>Bacillariophyta</taxon>
        <taxon>Coscinodiscophyceae</taxon>
        <taxon>Rhizosoleniophycidae</taxon>
        <taxon>Rhizosoleniales</taxon>
        <taxon>Rhizosoleniaceae</taxon>
        <taxon>Proboscia</taxon>
    </lineage>
</organism>
<evidence type="ECO:0000256" key="7">
    <source>
        <dbReference type="ARBA" id="ARBA00023243"/>
    </source>
</evidence>
<protein>
    <recommendedName>
        <fullName evidence="12">Plastid light harvesting protein</fullName>
    </recommendedName>
</protein>
<evidence type="ECO:0000256" key="6">
    <source>
        <dbReference type="ARBA" id="ARBA00022640"/>
    </source>
</evidence>
<feature type="binding site" evidence="8">
    <location>
        <position position="85"/>
    </location>
    <ligand>
        <name>chlorophyll a</name>
        <dbReference type="ChEBI" id="CHEBI:58416"/>
        <label>1</label>
    </ligand>
</feature>
<comment type="subcellular location">
    <subcellularLocation>
        <location evidence="2">Plastid</location>
        <location evidence="2">Chloroplast</location>
    </subcellularLocation>
</comment>
<sequence>MKLLSFLVALPASALAFTHISQNARGVGNIALMSTAAEDNGLVDLAKKANPVVGYFDPLNLAGREFWGQSSEATIGFLRQAEIKHGRVAMAAFVGYCVQSNWHFPWAQTLAGDSFPSIDLSPEQQWDACPLMARLQILSVIGLLEIWDEFGGSKDSPHYMKGRQPGNYPTFAVFRDNVHPVLDLYDPFGFNKNMSDEKKAERLVMEINNGRLAMLGIFGFLVADTIPGAVPLLKSIAMPYAGDVMIPFGADTTLEKSSVIGTITFLGFLAIANAGAANAKKDDA</sequence>
<keyword evidence="8" id="KW-0157">Chromophore</keyword>
<dbReference type="EMBL" id="HBEL01020735">
    <property type="protein sequence ID" value="CAD8413535.1"/>
    <property type="molecule type" value="Transcribed_RNA"/>
</dbReference>
<dbReference type="Pfam" id="PF00504">
    <property type="entry name" value="Chloroa_b-bind"/>
    <property type="match status" value="1"/>
</dbReference>
<comment type="function">
    <text evidence="1">The light-harvesting complex (LHC) functions as a light receptor, it captures and delivers excitation energy to photosystems with which it is closely associated. Energy is transferred from the carotenoid and chlorophyll C (or B) to chlorophyll A and the photosynthetic reaction centers where it is used to synthesize ATP and reducing power.</text>
</comment>
<comment type="similarity">
    <text evidence="3">Belongs to the fucoxanthin chlorophyll protein family.</text>
</comment>
<keyword evidence="9" id="KW-0732">Signal</keyword>
<feature type="binding site" evidence="8">
    <location>
        <position position="209"/>
    </location>
    <ligand>
        <name>chlorophyll a</name>
        <dbReference type="ChEBI" id="CHEBI:58416"/>
        <label>1</label>
    </ligand>
</feature>
<feature type="chain" id="PRO_5036393701" description="Plastid light harvesting protein" evidence="9">
    <location>
        <begin position="17"/>
        <end position="284"/>
    </location>
</feature>
<feature type="signal peptide" evidence="9">
    <location>
        <begin position="1"/>
        <end position="16"/>
    </location>
</feature>
<feature type="binding site" evidence="8">
    <location>
        <position position="82"/>
    </location>
    <ligand>
        <name>chlorophyll a</name>
        <dbReference type="ChEBI" id="CHEBI:58416"/>
        <label>1</label>
    </ligand>
</feature>
<evidence type="ECO:0000256" key="4">
    <source>
        <dbReference type="ARBA" id="ARBA00022528"/>
    </source>
</evidence>
<gene>
    <name evidence="10" type="ORF">PINE0816_LOCUS9667</name>
    <name evidence="11" type="ORF">PINE0816_LOCUS9669</name>
</gene>
<dbReference type="GO" id="GO:0030076">
    <property type="term" value="C:light-harvesting complex"/>
    <property type="evidence" value="ECO:0007669"/>
    <property type="project" value="UniProtKB-KW"/>
</dbReference>
<dbReference type="PANTHER" id="PTHR21649">
    <property type="entry name" value="CHLOROPHYLL A/B BINDING PROTEIN"/>
    <property type="match status" value="1"/>
</dbReference>
<evidence type="ECO:0000256" key="3">
    <source>
        <dbReference type="ARBA" id="ARBA00005933"/>
    </source>
</evidence>
<dbReference type="GO" id="GO:0016168">
    <property type="term" value="F:chlorophyll binding"/>
    <property type="evidence" value="ECO:0007669"/>
    <property type="project" value="UniProtKB-KW"/>
</dbReference>
<dbReference type="GO" id="GO:0009765">
    <property type="term" value="P:photosynthesis, light harvesting"/>
    <property type="evidence" value="ECO:0007669"/>
    <property type="project" value="InterPro"/>
</dbReference>
<evidence type="ECO:0000313" key="10">
    <source>
        <dbReference type="EMBL" id="CAD8413535.1"/>
    </source>
</evidence>
<evidence type="ECO:0008006" key="12">
    <source>
        <dbReference type="Google" id="ProtNLM"/>
    </source>
</evidence>
<evidence type="ECO:0000256" key="9">
    <source>
        <dbReference type="SAM" id="SignalP"/>
    </source>
</evidence>
<dbReference type="EMBL" id="HBEL01020737">
    <property type="protein sequence ID" value="CAD8413537.1"/>
    <property type="molecule type" value="Transcribed_RNA"/>
</dbReference>
<name>A0A6T8J7U2_9STRA</name>
<keyword evidence="8" id="KW-0148">Chlorophyll</keyword>
<dbReference type="SUPFAM" id="SSF103511">
    <property type="entry name" value="Chlorophyll a-b binding protein"/>
    <property type="match status" value="1"/>
</dbReference>
<dbReference type="Gene3D" id="1.10.3460.10">
    <property type="entry name" value="Chlorophyll a/b binding protein domain"/>
    <property type="match status" value="1"/>
</dbReference>
<evidence type="ECO:0000256" key="1">
    <source>
        <dbReference type="ARBA" id="ARBA00004022"/>
    </source>
</evidence>
<feature type="binding site" evidence="8">
    <location>
        <position position="206"/>
    </location>
    <ligand>
        <name>chlorophyll a</name>
        <dbReference type="ChEBI" id="CHEBI:58416"/>
        <label>1</label>
    </ligand>
</feature>
<feature type="binding site" evidence="8">
    <location>
        <position position="211"/>
    </location>
    <ligand>
        <name>chlorophyll a</name>
        <dbReference type="ChEBI" id="CHEBI:58416"/>
        <label>1</label>
    </ligand>
</feature>
<keyword evidence="4" id="KW-0150">Chloroplast</keyword>